<dbReference type="PANTHER" id="PTHR30390:SF7">
    <property type="entry name" value="PHOSPHOHEPTOSE ISOMERASE"/>
    <property type="match status" value="1"/>
</dbReference>
<dbReference type="SUPFAM" id="SSF53697">
    <property type="entry name" value="SIS domain"/>
    <property type="match status" value="1"/>
</dbReference>
<sequence length="193" mass="20807">MYQDIIRSELNEAADTLNKFISDPANIESIQRAAVLLADSFKAGGKVISCGNGGSHCDAMHFAEELTGRYRENRPGYPAIAISDVSHISCVGNDFGFDHIFSRYVEAVGQKGDVLFGISTSGNSANVIKAIEAARAKGMKVITLTGKNGGKMDGSADVEVRVPHFGFADRVQEIHIKVIHILILLIEKEMAKA</sequence>
<dbReference type="Pfam" id="PF13580">
    <property type="entry name" value="SIS_2"/>
    <property type="match status" value="1"/>
</dbReference>
<dbReference type="CDD" id="cd05006">
    <property type="entry name" value="SIS_GmhA"/>
    <property type="match status" value="1"/>
</dbReference>
<comment type="pathway">
    <text evidence="4">Bacterial outer membrane biogenesis; LPS core biosynthesis.</text>
</comment>
<comment type="subcellular location">
    <subcellularLocation>
        <location evidence="3 15">Cytoplasm</location>
    </subcellularLocation>
</comment>
<comment type="function">
    <text evidence="2 15">Catalyzes the isomerization of sedoheptulose 7-phosphate in D-glycero-D-manno-heptose 7-phosphate.</text>
</comment>
<feature type="binding site" evidence="15">
    <location>
        <position position="172"/>
    </location>
    <ligand>
        <name>Zn(2+)</name>
        <dbReference type="ChEBI" id="CHEBI:29105"/>
    </ligand>
</feature>
<evidence type="ECO:0000256" key="9">
    <source>
        <dbReference type="ARBA" id="ARBA00022723"/>
    </source>
</evidence>
<evidence type="ECO:0000256" key="3">
    <source>
        <dbReference type="ARBA" id="ARBA00004496"/>
    </source>
</evidence>
<dbReference type="GO" id="GO:0005737">
    <property type="term" value="C:cytoplasm"/>
    <property type="evidence" value="ECO:0007669"/>
    <property type="project" value="UniProtKB-SubCell"/>
</dbReference>
<feature type="binding site" evidence="15">
    <location>
        <position position="65"/>
    </location>
    <ligand>
        <name>Zn(2+)</name>
        <dbReference type="ChEBI" id="CHEBI:29105"/>
    </ligand>
</feature>
<feature type="binding site" evidence="15">
    <location>
        <begin position="93"/>
        <end position="94"/>
    </location>
    <ligand>
        <name>substrate</name>
    </ligand>
</feature>
<evidence type="ECO:0000256" key="10">
    <source>
        <dbReference type="ARBA" id="ARBA00022833"/>
    </source>
</evidence>
<dbReference type="RefSeq" id="WP_140475362.1">
    <property type="nucleotide sequence ID" value="NZ_RCZD01000017.1"/>
</dbReference>
<keyword evidence="18" id="KW-1185">Reference proteome</keyword>
<comment type="similarity">
    <text evidence="5 15">Belongs to the SIS family. GmhA subfamily.</text>
</comment>
<evidence type="ECO:0000256" key="11">
    <source>
        <dbReference type="ARBA" id="ARBA00023235"/>
    </source>
</evidence>
<dbReference type="EC" id="5.3.1.28" evidence="7 15"/>
<dbReference type="GO" id="GO:0097367">
    <property type="term" value="F:carbohydrate derivative binding"/>
    <property type="evidence" value="ECO:0007669"/>
    <property type="project" value="InterPro"/>
</dbReference>
<organism evidence="17 18">
    <name type="scientific">Ewingella americana</name>
    <dbReference type="NCBI Taxonomy" id="41202"/>
    <lineage>
        <taxon>Bacteria</taxon>
        <taxon>Pseudomonadati</taxon>
        <taxon>Pseudomonadota</taxon>
        <taxon>Gammaproteobacteria</taxon>
        <taxon>Enterobacterales</taxon>
        <taxon>Yersiniaceae</taxon>
        <taxon>Ewingella</taxon>
    </lineage>
</organism>
<evidence type="ECO:0000256" key="2">
    <source>
        <dbReference type="ARBA" id="ARBA00003172"/>
    </source>
</evidence>
<feature type="binding site" evidence="15">
    <location>
        <position position="124"/>
    </location>
    <ligand>
        <name>substrate</name>
    </ligand>
</feature>
<keyword evidence="9 15" id="KW-0479">Metal-binding</keyword>
<comment type="caution">
    <text evidence="17">The sequence shown here is derived from an EMBL/GenBank/DDBJ whole genome shotgun (WGS) entry which is preliminary data.</text>
</comment>
<dbReference type="Gene3D" id="3.40.50.10490">
    <property type="entry name" value="Glucose-6-phosphate isomerase like protein, domain 1"/>
    <property type="match status" value="1"/>
</dbReference>
<dbReference type="NCBIfam" id="TIGR00441">
    <property type="entry name" value="gmhA"/>
    <property type="match status" value="1"/>
</dbReference>
<comment type="miscellaneous">
    <text evidence="15">The reaction produces a racemic mixture of D-glycero-alpha-D-manno-heptose 7-phosphate and D-glycero-beta-D-manno-heptose 7-phosphate.</text>
</comment>
<comment type="subunit">
    <text evidence="6 15">Homotetramer.</text>
</comment>
<keyword evidence="12 15" id="KW-0119">Carbohydrate metabolism</keyword>
<protein>
    <recommendedName>
        <fullName evidence="13 15">Phosphoheptose isomerase</fullName>
        <ecNumber evidence="7 15">5.3.1.28</ecNumber>
    </recommendedName>
    <alternativeName>
        <fullName evidence="14 15">Sedoheptulose 7-phosphate isomerase</fullName>
    </alternativeName>
</protein>
<evidence type="ECO:0000256" key="8">
    <source>
        <dbReference type="ARBA" id="ARBA00022490"/>
    </source>
</evidence>
<dbReference type="GO" id="GO:0005975">
    <property type="term" value="P:carbohydrate metabolic process"/>
    <property type="evidence" value="ECO:0007669"/>
    <property type="project" value="UniProtKB-UniRule"/>
</dbReference>
<name>A0A502G2P6_9GAMM</name>
<evidence type="ECO:0000256" key="5">
    <source>
        <dbReference type="ARBA" id="ARBA00009894"/>
    </source>
</evidence>
<keyword evidence="10 15" id="KW-0862">Zinc</keyword>
<evidence type="ECO:0000313" key="17">
    <source>
        <dbReference type="EMBL" id="TPG55821.1"/>
    </source>
</evidence>
<dbReference type="InterPro" id="IPR050099">
    <property type="entry name" value="SIS_GmhA/DiaA_subfam"/>
</dbReference>
<evidence type="ECO:0000256" key="13">
    <source>
        <dbReference type="ARBA" id="ARBA00072588"/>
    </source>
</evidence>
<keyword evidence="8 15" id="KW-0963">Cytoplasm</keyword>
<feature type="binding site" evidence="15">
    <location>
        <begin position="52"/>
        <end position="54"/>
    </location>
    <ligand>
        <name>substrate</name>
    </ligand>
</feature>
<dbReference type="Proteomes" id="UP000317663">
    <property type="component" value="Unassembled WGS sequence"/>
</dbReference>
<comment type="catalytic activity">
    <reaction evidence="1 15">
        <text>2 D-sedoheptulose 7-phosphate = D-glycero-alpha-D-manno-heptose 7-phosphate + D-glycero-beta-D-manno-heptose 7-phosphate</text>
        <dbReference type="Rhea" id="RHEA:27489"/>
        <dbReference type="ChEBI" id="CHEBI:57483"/>
        <dbReference type="ChEBI" id="CHEBI:60203"/>
        <dbReference type="ChEBI" id="CHEBI:60204"/>
        <dbReference type="EC" id="5.3.1.28"/>
    </reaction>
</comment>
<evidence type="ECO:0000256" key="1">
    <source>
        <dbReference type="ARBA" id="ARBA00000348"/>
    </source>
</evidence>
<evidence type="ECO:0000256" key="6">
    <source>
        <dbReference type="ARBA" id="ARBA00011881"/>
    </source>
</evidence>
<dbReference type="HAMAP" id="MF_00067">
    <property type="entry name" value="GmhA"/>
    <property type="match status" value="1"/>
</dbReference>
<comment type="pathway">
    <text evidence="15">Carbohydrate biosynthesis; D-glycero-D-manno-heptose 7-phosphate biosynthesis; D-glycero-alpha-D-manno-heptose 7-phosphate and D-glycero-beta-D-manno-heptose 7-phosphate from sedoheptulose 7-phosphate: step 1/1.</text>
</comment>
<evidence type="ECO:0000313" key="18">
    <source>
        <dbReference type="Proteomes" id="UP000317663"/>
    </source>
</evidence>
<accession>A0A502G2P6</accession>
<dbReference type="OrthoDB" id="9810929at2"/>
<feature type="binding site" evidence="15">
    <location>
        <position position="65"/>
    </location>
    <ligand>
        <name>substrate</name>
    </ligand>
</feature>
<evidence type="ECO:0000256" key="4">
    <source>
        <dbReference type="ARBA" id="ARBA00004713"/>
    </source>
</evidence>
<evidence type="ECO:0000256" key="12">
    <source>
        <dbReference type="ARBA" id="ARBA00023277"/>
    </source>
</evidence>
<dbReference type="PANTHER" id="PTHR30390">
    <property type="entry name" value="SEDOHEPTULOSE 7-PHOSPHATE ISOMERASE / DNAA INITIATOR-ASSOCIATING FACTOR FOR REPLICATION INITIATION"/>
    <property type="match status" value="1"/>
</dbReference>
<comment type="cofactor">
    <cofactor evidence="15">
        <name>Zn(2+)</name>
        <dbReference type="ChEBI" id="CHEBI:29105"/>
    </cofactor>
    <text evidence="15">Binds 1 zinc ion per subunit.</text>
</comment>
<evidence type="ECO:0000256" key="7">
    <source>
        <dbReference type="ARBA" id="ARBA00012580"/>
    </source>
</evidence>
<reference evidence="17 18" key="1">
    <citation type="journal article" date="2019" name="Environ. Microbiol.">
        <title>Species interactions and distinct microbial communities in high Arctic permafrost affected cryosols are associated with the CH4 and CO2 gas fluxes.</title>
        <authorList>
            <person name="Altshuler I."/>
            <person name="Hamel J."/>
            <person name="Turney S."/>
            <person name="Magnuson E."/>
            <person name="Levesque R."/>
            <person name="Greer C."/>
            <person name="Whyte L.G."/>
        </authorList>
    </citation>
    <scope>NUCLEOTIDE SEQUENCE [LARGE SCALE GENOMIC DNA]</scope>
    <source>
        <strain evidence="17 18">E4</strain>
    </source>
</reference>
<dbReference type="NCBIfam" id="NF001628">
    <property type="entry name" value="PRK00414.1"/>
    <property type="match status" value="1"/>
</dbReference>
<dbReference type="GO" id="GO:2001061">
    <property type="term" value="P:D-glycero-D-manno-heptose 7-phosphate biosynthetic process"/>
    <property type="evidence" value="ECO:0007669"/>
    <property type="project" value="UniProtKB-UniPathway"/>
</dbReference>
<feature type="binding site" evidence="15">
    <location>
        <position position="61"/>
    </location>
    <ligand>
        <name>Zn(2+)</name>
        <dbReference type="ChEBI" id="CHEBI:29105"/>
    </ligand>
</feature>
<dbReference type="FunFam" id="3.40.50.10490:FF:000013">
    <property type="entry name" value="Phosphoheptose isomerase"/>
    <property type="match status" value="1"/>
</dbReference>
<dbReference type="EMBL" id="RCZD01000017">
    <property type="protein sequence ID" value="TPG55821.1"/>
    <property type="molecule type" value="Genomic_DNA"/>
</dbReference>
<evidence type="ECO:0000259" key="16">
    <source>
        <dbReference type="PROSITE" id="PS51464"/>
    </source>
</evidence>
<feature type="binding site" evidence="15">
    <location>
        <begin position="119"/>
        <end position="121"/>
    </location>
    <ligand>
        <name>substrate</name>
    </ligand>
</feature>
<dbReference type="InterPro" id="IPR001347">
    <property type="entry name" value="SIS_dom"/>
</dbReference>
<dbReference type="GO" id="GO:0008270">
    <property type="term" value="F:zinc ion binding"/>
    <property type="evidence" value="ECO:0007669"/>
    <property type="project" value="UniProtKB-UniRule"/>
</dbReference>
<dbReference type="AlphaFoldDB" id="A0A502G2P6"/>
<gene>
    <name evidence="15" type="primary">gmhA</name>
    <name evidence="17" type="ORF">EAH77_22840</name>
</gene>
<proteinExistence type="inferred from homology"/>
<evidence type="ECO:0000256" key="15">
    <source>
        <dbReference type="HAMAP-Rule" id="MF_00067"/>
    </source>
</evidence>
<dbReference type="UniPathway" id="UPA00041">
    <property type="reaction ID" value="UER00436"/>
</dbReference>
<dbReference type="InterPro" id="IPR035461">
    <property type="entry name" value="GmhA/DiaA"/>
</dbReference>
<dbReference type="GO" id="GO:0008968">
    <property type="term" value="F:D-sedoheptulose 7-phosphate isomerase activity"/>
    <property type="evidence" value="ECO:0007669"/>
    <property type="project" value="UniProtKB-UniRule"/>
</dbReference>
<feature type="binding site" evidence="15">
    <location>
        <position position="172"/>
    </location>
    <ligand>
        <name>substrate</name>
    </ligand>
</feature>
<keyword evidence="11 15" id="KW-0413">Isomerase</keyword>
<dbReference type="PROSITE" id="PS51464">
    <property type="entry name" value="SIS"/>
    <property type="match status" value="1"/>
</dbReference>
<dbReference type="InterPro" id="IPR046348">
    <property type="entry name" value="SIS_dom_sf"/>
</dbReference>
<evidence type="ECO:0000256" key="14">
    <source>
        <dbReference type="ARBA" id="ARBA00077444"/>
    </source>
</evidence>
<dbReference type="InterPro" id="IPR004515">
    <property type="entry name" value="Phosphoheptose_Isoase"/>
</dbReference>
<feature type="domain" description="SIS" evidence="16">
    <location>
        <begin position="37"/>
        <end position="193"/>
    </location>
</feature>
<feature type="binding site" evidence="15">
    <location>
        <position position="180"/>
    </location>
    <ligand>
        <name>Zn(2+)</name>
        <dbReference type="ChEBI" id="CHEBI:29105"/>
    </ligand>
</feature>